<evidence type="ECO:0000256" key="1">
    <source>
        <dbReference type="ARBA" id="ARBA00023015"/>
    </source>
</evidence>
<evidence type="ECO:0000256" key="5">
    <source>
        <dbReference type="SAM" id="Phobius"/>
    </source>
</evidence>
<organism evidence="7 8">
    <name type="scientific">Paenibacillus silagei</name>
    <dbReference type="NCBI Taxonomy" id="1670801"/>
    <lineage>
        <taxon>Bacteria</taxon>
        <taxon>Bacillati</taxon>
        <taxon>Bacillota</taxon>
        <taxon>Bacilli</taxon>
        <taxon>Bacillales</taxon>
        <taxon>Paenibacillaceae</taxon>
        <taxon>Paenibacillus</taxon>
    </lineage>
</organism>
<evidence type="ECO:0000256" key="4">
    <source>
        <dbReference type="SAM" id="Coils"/>
    </source>
</evidence>
<name>A0ABS4NYT5_9BACL</name>
<keyword evidence="3" id="KW-0804">Transcription</keyword>
<gene>
    <name evidence="7" type="ORF">J2Z70_005416</name>
</gene>
<dbReference type="Proteomes" id="UP000773462">
    <property type="component" value="Unassembled WGS sequence"/>
</dbReference>
<proteinExistence type="predicted"/>
<keyword evidence="2" id="KW-0238">DNA-binding</keyword>
<accession>A0ABS4NYT5</accession>
<evidence type="ECO:0000259" key="6">
    <source>
        <dbReference type="PROSITE" id="PS01124"/>
    </source>
</evidence>
<feature type="transmembrane region" description="Helical" evidence="5">
    <location>
        <begin position="31"/>
        <end position="53"/>
    </location>
</feature>
<dbReference type="InterPro" id="IPR009057">
    <property type="entry name" value="Homeodomain-like_sf"/>
</dbReference>
<dbReference type="PANTHER" id="PTHR43280:SF28">
    <property type="entry name" value="HTH-TYPE TRANSCRIPTIONAL ACTIVATOR RHAS"/>
    <property type="match status" value="1"/>
</dbReference>
<dbReference type="InterPro" id="IPR018062">
    <property type="entry name" value="HTH_AraC-typ_CS"/>
</dbReference>
<dbReference type="PROSITE" id="PS00041">
    <property type="entry name" value="HTH_ARAC_FAMILY_1"/>
    <property type="match status" value="1"/>
</dbReference>
<protein>
    <submittedName>
        <fullName evidence="7">AraC-like DNA-binding protein</fullName>
    </submittedName>
</protein>
<keyword evidence="4" id="KW-0175">Coiled coil</keyword>
<comment type="caution">
    <text evidence="7">The sequence shown here is derived from an EMBL/GenBank/DDBJ whole genome shotgun (WGS) entry which is preliminary data.</text>
</comment>
<keyword evidence="5" id="KW-1133">Transmembrane helix</keyword>
<dbReference type="InterPro" id="IPR018060">
    <property type="entry name" value="HTH_AraC"/>
</dbReference>
<feature type="domain" description="HTH araC/xylS-type" evidence="6">
    <location>
        <begin position="682"/>
        <end position="779"/>
    </location>
</feature>
<evidence type="ECO:0000313" key="8">
    <source>
        <dbReference type="Proteomes" id="UP000773462"/>
    </source>
</evidence>
<dbReference type="EMBL" id="JAGGLV010000024">
    <property type="protein sequence ID" value="MBP2115230.1"/>
    <property type="molecule type" value="Genomic_DNA"/>
</dbReference>
<evidence type="ECO:0000256" key="2">
    <source>
        <dbReference type="ARBA" id="ARBA00023125"/>
    </source>
</evidence>
<feature type="coiled-coil region" evidence="4">
    <location>
        <begin position="59"/>
        <end position="86"/>
    </location>
</feature>
<dbReference type="PANTHER" id="PTHR43280">
    <property type="entry name" value="ARAC-FAMILY TRANSCRIPTIONAL REGULATOR"/>
    <property type="match status" value="1"/>
</dbReference>
<keyword evidence="5" id="KW-0472">Membrane</keyword>
<dbReference type="Gene3D" id="1.10.10.60">
    <property type="entry name" value="Homeodomain-like"/>
    <property type="match status" value="2"/>
</dbReference>
<dbReference type="PROSITE" id="PS01124">
    <property type="entry name" value="HTH_ARAC_FAMILY_2"/>
    <property type="match status" value="1"/>
</dbReference>
<keyword evidence="8" id="KW-1185">Reference proteome</keyword>
<dbReference type="SUPFAM" id="SSF46689">
    <property type="entry name" value="Homeodomain-like"/>
    <property type="match status" value="2"/>
</dbReference>
<dbReference type="Pfam" id="PF12833">
    <property type="entry name" value="HTH_18"/>
    <property type="match status" value="1"/>
</dbReference>
<keyword evidence="5" id="KW-0812">Transmembrane</keyword>
<sequence length="791" mass="88938">MKRMENEAAGARNRYTGGRAGRKGRYYRNNLIIVLIVSSIPGLIIGLLVYFMAGGSLEKELLRMHNRQIEQRADNINDQLSNLELMLAHWAFDPKFDYGLSNMDFTRNHERAWDITKTLVVMQGSNSMVRQVELYLAGNQPVRFGTEYGTLSAEEEVLYGKLLKQERSTYWTEWAFDPVNPEQKELTLVHHIPGGSREPFGALLLRMDTEKVSAMLRTMTPYNTGEVFMEQKSGGLFISGGGMDAPTPLVTALRTAITAKGSQDSGSFLYDWNGVTYAVTYGNFSRIASEWRYVSASPISSVTSPVVWLSRMIILVSLCALLLAAFLSWIASRRIYSPVRRLLQTLLPEHAASGDRVDELTLIERHWQNLHGQQHALQYTLSEQLPHVQQSFLHQLFQGYLYAYSEQDLQSRMKQYKWEVENCTFVVLYIQLTGISSLEAKFRSGDESLVSFAAVNITLELAREHFGRAETVNLHDLTSGMLLMEPGSGPDPARVGAFGEELAATLSRMLKLQATVAYSARIGSISAIPRAFEAAKQAASHSRYGGGNQIISLEQLEREGQGAPLPQYSFALERGLIQALRTGEAEEADRLLEEFLETLSAGGAKVIDVQQGMLHLLGAILHAVLEAGMAQSQLFGGRNLYASLSQIHEPGLILSWFRTQVIAPFLKELCERSDAGIRRTIDQAMLYIQQHYMDNISLDSCADYTGTSPFLLSKSFKRVTGQNFIDYVTELRLTKAKELLRDTDLKMNDVALQVGYQQSYFNRIFKKQEDITPTRYRELSRQEGEKENGTR</sequence>
<reference evidence="7 8" key="1">
    <citation type="submission" date="2021-03" db="EMBL/GenBank/DDBJ databases">
        <title>Genomic Encyclopedia of Type Strains, Phase IV (KMG-IV): sequencing the most valuable type-strain genomes for metagenomic binning, comparative biology and taxonomic classification.</title>
        <authorList>
            <person name="Goeker M."/>
        </authorList>
    </citation>
    <scope>NUCLEOTIDE SEQUENCE [LARGE SCALE GENOMIC DNA]</scope>
    <source>
        <strain evidence="7 8">DSM 101953</strain>
    </source>
</reference>
<evidence type="ECO:0000313" key="7">
    <source>
        <dbReference type="EMBL" id="MBP2115230.1"/>
    </source>
</evidence>
<dbReference type="SMART" id="SM00342">
    <property type="entry name" value="HTH_ARAC"/>
    <property type="match status" value="1"/>
</dbReference>
<keyword evidence="1" id="KW-0805">Transcription regulation</keyword>
<evidence type="ECO:0000256" key="3">
    <source>
        <dbReference type="ARBA" id="ARBA00023163"/>
    </source>
</evidence>